<protein>
    <submittedName>
        <fullName evidence="3">Uncharacterized protein LOC111117348</fullName>
    </submittedName>
</protein>
<reference evidence="3" key="1">
    <citation type="submission" date="2025-08" db="UniProtKB">
        <authorList>
            <consortium name="RefSeq"/>
        </authorList>
    </citation>
    <scope>IDENTIFICATION</scope>
    <source>
        <tissue evidence="3">Whole sample</tissue>
    </source>
</reference>
<dbReference type="AlphaFoldDB" id="A0A8B8CBT0"/>
<dbReference type="KEGG" id="cvn:111117348"/>
<feature type="compositionally biased region" description="Basic residues" evidence="1">
    <location>
        <begin position="186"/>
        <end position="199"/>
    </location>
</feature>
<dbReference type="GeneID" id="111117348"/>
<name>A0A8B8CBT0_CRAVI</name>
<dbReference type="Proteomes" id="UP000694844">
    <property type="component" value="Chromosome 10"/>
</dbReference>
<feature type="region of interest" description="Disordered" evidence="1">
    <location>
        <begin position="1"/>
        <end position="199"/>
    </location>
</feature>
<keyword evidence="2" id="KW-1185">Reference proteome</keyword>
<feature type="compositionally biased region" description="Basic and acidic residues" evidence="1">
    <location>
        <begin position="77"/>
        <end position="95"/>
    </location>
</feature>
<evidence type="ECO:0000313" key="3">
    <source>
        <dbReference type="RefSeq" id="XP_022312141.1"/>
    </source>
</evidence>
<evidence type="ECO:0000256" key="1">
    <source>
        <dbReference type="SAM" id="MobiDB-lite"/>
    </source>
</evidence>
<gene>
    <name evidence="3" type="primary">LOC111117348</name>
</gene>
<dbReference type="RefSeq" id="XP_022312141.1">
    <property type="nucleotide sequence ID" value="XM_022456433.1"/>
</dbReference>
<dbReference type="OrthoDB" id="6210751at2759"/>
<proteinExistence type="predicted"/>
<evidence type="ECO:0000313" key="2">
    <source>
        <dbReference type="Proteomes" id="UP000694844"/>
    </source>
</evidence>
<organism evidence="2 3">
    <name type="scientific">Crassostrea virginica</name>
    <name type="common">Eastern oyster</name>
    <dbReference type="NCBI Taxonomy" id="6565"/>
    <lineage>
        <taxon>Eukaryota</taxon>
        <taxon>Metazoa</taxon>
        <taxon>Spiralia</taxon>
        <taxon>Lophotrochozoa</taxon>
        <taxon>Mollusca</taxon>
        <taxon>Bivalvia</taxon>
        <taxon>Autobranchia</taxon>
        <taxon>Pteriomorphia</taxon>
        <taxon>Ostreida</taxon>
        <taxon>Ostreoidea</taxon>
        <taxon>Ostreidae</taxon>
        <taxon>Crassostrea</taxon>
    </lineage>
</organism>
<feature type="compositionally biased region" description="Polar residues" evidence="1">
    <location>
        <begin position="19"/>
        <end position="35"/>
    </location>
</feature>
<accession>A0A8B8CBT0</accession>
<feature type="compositionally biased region" description="Polar residues" evidence="1">
    <location>
        <begin position="162"/>
        <end position="175"/>
    </location>
</feature>
<sequence length="199" mass="22549">MAQSQLFTPDAAGKRTPTTDRLQVQLSENERISASSDEDMSEYPSPIRGNKENHTPYRGNINTPSQGNELRPQEGQYESHSDREWRNERVKERINNYRNESRKRKHETSDSESSSDSSNETETESEQSCTESDMFNPSEVLKNKGGMVETDHNSFFGKGPRTTDTSLGARTTEASSVREGGECQRPHSRGKKKISRDEE</sequence>